<dbReference type="AlphaFoldDB" id="A0A6A3MC54"/>
<dbReference type="SMART" id="SM00156">
    <property type="entry name" value="PP2Ac"/>
    <property type="match status" value="1"/>
</dbReference>
<accession>A0A6A3MC54</accession>
<feature type="region of interest" description="Disordered" evidence="4">
    <location>
        <begin position="394"/>
        <end position="431"/>
    </location>
</feature>
<dbReference type="Gene3D" id="1.10.238.10">
    <property type="entry name" value="EF-hand"/>
    <property type="match status" value="1"/>
</dbReference>
<comment type="catalytic activity">
    <reaction evidence="3">
        <text>O-phospho-L-threonyl-[protein] + H2O = L-threonyl-[protein] + phosphate</text>
        <dbReference type="Rhea" id="RHEA:47004"/>
        <dbReference type="Rhea" id="RHEA-COMP:11060"/>
        <dbReference type="Rhea" id="RHEA-COMP:11605"/>
        <dbReference type="ChEBI" id="CHEBI:15377"/>
        <dbReference type="ChEBI" id="CHEBI:30013"/>
        <dbReference type="ChEBI" id="CHEBI:43474"/>
        <dbReference type="ChEBI" id="CHEBI:61977"/>
        <dbReference type="EC" id="3.1.3.16"/>
    </reaction>
</comment>
<dbReference type="Gene3D" id="3.60.21.10">
    <property type="match status" value="1"/>
</dbReference>
<sequence>MSRRRETVVLLSLAEVREAFEQQNALAVKDALGVIHEAQFLMGLEPNVVAVPQRASTYVFGDIHGQFFDLMQLMDAAGMAELRERDMQLLFLGDYVDRGAFSCEVMLYLLLLKIRFSDKVVLLRGNHECESISSFYGFRNECRAKYGISVYYHFLSCFQSMPVAALLPTPRGKILCVHGGISPELKTVEDIQSIDRRREVPTTGLLCDLLWADPLTQSVGVDEVDAQASWEPNQARGCSYYFNAAATFEFLANNQLISMLRAHEYEDEGFSFHFNSEEFRHLDTRQDKSMPPVITVFSAPNYCDSYGNMAAYLVFRNEPFSWEMQQVKTKADKTVVSAPHSPVTSSDILAPAVHVVDPDDETPVERRRRLTSEMHPQAIRKVLDDEVQKWELVEEKSTNASGQDSPPKITRRPSLSSMEGPKGNEDDRPSLLTNQELDTIKLMFSLMDTDGSLELNSVKVSQFILNILGEKISSTDADRYLDALDYDRNGVVDFADILSWVAVMKANHNKHESSRIVSWTALQNGVRLLTREIDFSKVCLWLAFGCLLRDIIVPKQRKVIKSSSIRLLGAASLVLYVLDLLTGGNIGRERRLLSLQQAVSMVKYRVMSWYK</sequence>
<dbReference type="PROSITE" id="PS00018">
    <property type="entry name" value="EF_HAND_1"/>
    <property type="match status" value="1"/>
</dbReference>
<gene>
    <name evidence="6" type="ORF">PF011_g865</name>
</gene>
<dbReference type="Proteomes" id="UP000460718">
    <property type="component" value="Unassembled WGS sequence"/>
</dbReference>
<dbReference type="Pfam" id="PF00149">
    <property type="entry name" value="Metallophos"/>
    <property type="match status" value="1"/>
</dbReference>
<reference evidence="6 7" key="1">
    <citation type="submission" date="2018-09" db="EMBL/GenBank/DDBJ databases">
        <title>Genomic investigation of the strawberry pathogen Phytophthora fragariae indicates pathogenicity is determined by transcriptional variation in three key races.</title>
        <authorList>
            <person name="Adams T.M."/>
            <person name="Armitage A.D."/>
            <person name="Sobczyk M.K."/>
            <person name="Bates H.J."/>
            <person name="Dunwell J.M."/>
            <person name="Nellist C.F."/>
            <person name="Harrison R.J."/>
        </authorList>
    </citation>
    <scope>NUCLEOTIDE SEQUENCE [LARGE SCALE GENOMIC DNA]</scope>
    <source>
        <strain evidence="6 7">SCRP245</strain>
    </source>
</reference>
<evidence type="ECO:0000313" key="7">
    <source>
        <dbReference type="Proteomes" id="UP000460718"/>
    </source>
</evidence>
<dbReference type="InterPro" id="IPR004843">
    <property type="entry name" value="Calcineurin-like_PHP"/>
</dbReference>
<name>A0A6A3MC54_9STRA</name>
<dbReference type="InterPro" id="IPR011992">
    <property type="entry name" value="EF-hand-dom_pair"/>
</dbReference>
<comment type="similarity">
    <text evidence="1 3">Belongs to the PPP phosphatase family.</text>
</comment>
<dbReference type="GO" id="GO:0033192">
    <property type="term" value="F:calmodulin-dependent protein phosphatase activity"/>
    <property type="evidence" value="ECO:0007669"/>
    <property type="project" value="InterPro"/>
</dbReference>
<evidence type="ECO:0000259" key="5">
    <source>
        <dbReference type="PROSITE" id="PS50222"/>
    </source>
</evidence>
<proteinExistence type="inferred from homology"/>
<protein>
    <recommendedName>
        <fullName evidence="3">Serine/threonine-protein phosphatase</fullName>
        <ecNumber evidence="3">3.1.3.16</ecNumber>
    </recommendedName>
</protein>
<dbReference type="InterPro" id="IPR006186">
    <property type="entry name" value="Ser/Thr-sp_prot-phosphatase"/>
</dbReference>
<organism evidence="6 7">
    <name type="scientific">Phytophthora fragariae</name>
    <dbReference type="NCBI Taxonomy" id="53985"/>
    <lineage>
        <taxon>Eukaryota</taxon>
        <taxon>Sar</taxon>
        <taxon>Stramenopiles</taxon>
        <taxon>Oomycota</taxon>
        <taxon>Peronosporomycetes</taxon>
        <taxon>Peronosporales</taxon>
        <taxon>Peronosporaceae</taxon>
        <taxon>Phytophthora</taxon>
    </lineage>
</organism>
<evidence type="ECO:0000256" key="1">
    <source>
        <dbReference type="ARBA" id="ARBA00008294"/>
    </source>
</evidence>
<dbReference type="InterPro" id="IPR029052">
    <property type="entry name" value="Metallo-depent_PP-like"/>
</dbReference>
<dbReference type="InterPro" id="IPR002048">
    <property type="entry name" value="EF_hand_dom"/>
</dbReference>
<comment type="caution">
    <text evidence="6">The sequence shown here is derived from an EMBL/GenBank/DDBJ whole genome shotgun (WGS) entry which is preliminary data.</text>
</comment>
<dbReference type="PRINTS" id="PR00114">
    <property type="entry name" value="STPHPHTASE"/>
</dbReference>
<dbReference type="PANTHER" id="PTHR45673">
    <property type="entry name" value="SERINE/THREONINE-PROTEIN PHOSPHATASE 2B CATALYTIC SUBUNIT 1-RELATED"/>
    <property type="match status" value="1"/>
</dbReference>
<dbReference type="PROSITE" id="PS50222">
    <property type="entry name" value="EF_HAND_2"/>
    <property type="match status" value="1"/>
</dbReference>
<dbReference type="GO" id="GO:0005509">
    <property type="term" value="F:calcium ion binding"/>
    <property type="evidence" value="ECO:0007669"/>
    <property type="project" value="InterPro"/>
</dbReference>
<dbReference type="EC" id="3.1.3.16" evidence="3"/>
<evidence type="ECO:0000256" key="3">
    <source>
        <dbReference type="RuleBase" id="RU004273"/>
    </source>
</evidence>
<evidence type="ECO:0000256" key="2">
    <source>
        <dbReference type="ARBA" id="ARBA00022837"/>
    </source>
</evidence>
<dbReference type="PROSITE" id="PS00125">
    <property type="entry name" value="SER_THR_PHOSPHATASE"/>
    <property type="match status" value="1"/>
</dbReference>
<dbReference type="CDD" id="cd00051">
    <property type="entry name" value="EFh"/>
    <property type="match status" value="1"/>
</dbReference>
<keyword evidence="2" id="KW-0106">Calcium</keyword>
<dbReference type="InterPro" id="IPR043360">
    <property type="entry name" value="PP2B"/>
</dbReference>
<dbReference type="EMBL" id="QXFW01000021">
    <property type="protein sequence ID" value="KAE9029881.1"/>
    <property type="molecule type" value="Genomic_DNA"/>
</dbReference>
<dbReference type="GO" id="GO:0097720">
    <property type="term" value="P:calcineurin-mediated signaling"/>
    <property type="evidence" value="ECO:0007669"/>
    <property type="project" value="InterPro"/>
</dbReference>
<evidence type="ECO:0000256" key="4">
    <source>
        <dbReference type="SAM" id="MobiDB-lite"/>
    </source>
</evidence>
<feature type="domain" description="EF-hand" evidence="5">
    <location>
        <begin position="472"/>
        <end position="507"/>
    </location>
</feature>
<dbReference type="SUPFAM" id="SSF47473">
    <property type="entry name" value="EF-hand"/>
    <property type="match status" value="1"/>
</dbReference>
<dbReference type="InterPro" id="IPR018247">
    <property type="entry name" value="EF_Hand_1_Ca_BS"/>
</dbReference>
<dbReference type="SUPFAM" id="SSF56300">
    <property type="entry name" value="Metallo-dependent phosphatases"/>
    <property type="match status" value="1"/>
</dbReference>
<keyword evidence="3" id="KW-0378">Hydrolase</keyword>
<evidence type="ECO:0000313" key="6">
    <source>
        <dbReference type="EMBL" id="KAE9029881.1"/>
    </source>
</evidence>